<reference evidence="2 3" key="1">
    <citation type="submission" date="2012-12" db="EMBL/GenBank/DDBJ databases">
        <title>Whole genome shotgun sequence of Gordonia aichiensis NBRC 108223.</title>
        <authorList>
            <person name="Isaki-Nakamura S."/>
            <person name="Hosoyama A."/>
            <person name="Tsuchikane K."/>
            <person name="Ando Y."/>
            <person name="Baba S."/>
            <person name="Ohji S."/>
            <person name="Hamada M."/>
            <person name="Tamura T."/>
            <person name="Yamazoe A."/>
            <person name="Yamazaki S."/>
            <person name="Fujita N."/>
        </authorList>
    </citation>
    <scope>NUCLEOTIDE SEQUENCE [LARGE SCALE GENOMIC DNA]</scope>
    <source>
        <strain evidence="2 3">NBRC 108223</strain>
    </source>
</reference>
<dbReference type="STRING" id="1220583.GOACH_19_00010"/>
<dbReference type="EMBL" id="BANR01000019">
    <property type="protein sequence ID" value="GAC49998.1"/>
    <property type="molecule type" value="Genomic_DNA"/>
</dbReference>
<dbReference type="AlphaFoldDB" id="L7KQN6"/>
<dbReference type="GO" id="GO:0003677">
    <property type="term" value="F:DNA binding"/>
    <property type="evidence" value="ECO:0007669"/>
    <property type="project" value="InterPro"/>
</dbReference>
<proteinExistence type="predicted"/>
<sequence length="166" mass="17947">VAMVALVEKAGYRACIADLRGVRVLGPATKVVLARRAEHLDYVGPAKVIGIGVNVDRAGGIALADSPYSAGSLRSALDSIVGSESTGRSGVHLSRREHEVLTTYALGSSVRDTAARHFIAESTVRSHFRRVIGRYLEAGRPVSNRAQLLVELIVDGWVDRERMLMR</sequence>
<organism evidence="2 3">
    <name type="scientific">Gordonia aichiensis NBRC 108223</name>
    <dbReference type="NCBI Taxonomy" id="1220583"/>
    <lineage>
        <taxon>Bacteria</taxon>
        <taxon>Bacillati</taxon>
        <taxon>Actinomycetota</taxon>
        <taxon>Actinomycetes</taxon>
        <taxon>Mycobacteriales</taxon>
        <taxon>Gordoniaceae</taxon>
        <taxon>Gordonia</taxon>
    </lineage>
</organism>
<protein>
    <submittedName>
        <fullName evidence="2">Putative LuxR family transcriptional regulator</fullName>
    </submittedName>
</protein>
<keyword evidence="3" id="KW-1185">Reference proteome</keyword>
<dbReference type="GO" id="GO:0006355">
    <property type="term" value="P:regulation of DNA-templated transcription"/>
    <property type="evidence" value="ECO:0007669"/>
    <property type="project" value="InterPro"/>
</dbReference>
<evidence type="ECO:0000259" key="1">
    <source>
        <dbReference type="SMART" id="SM00421"/>
    </source>
</evidence>
<dbReference type="InterPro" id="IPR016032">
    <property type="entry name" value="Sig_transdc_resp-reg_C-effctor"/>
</dbReference>
<feature type="non-terminal residue" evidence="2">
    <location>
        <position position="1"/>
    </location>
</feature>
<accession>L7KQN6</accession>
<dbReference type="PRINTS" id="PR00038">
    <property type="entry name" value="HTHLUXR"/>
</dbReference>
<dbReference type="eggNOG" id="COG2197">
    <property type="taxonomic scope" value="Bacteria"/>
</dbReference>
<dbReference type="Proteomes" id="UP000010988">
    <property type="component" value="Unassembled WGS sequence"/>
</dbReference>
<name>L7KQN6_9ACTN</name>
<dbReference type="InterPro" id="IPR000792">
    <property type="entry name" value="Tscrpt_reg_LuxR_C"/>
</dbReference>
<gene>
    <name evidence="2" type="ORF">GOACH_19_00010</name>
</gene>
<dbReference type="OrthoDB" id="4380708at2"/>
<dbReference type="SUPFAM" id="SSF46894">
    <property type="entry name" value="C-terminal effector domain of the bipartite response regulators"/>
    <property type="match status" value="1"/>
</dbReference>
<feature type="domain" description="HTH luxR-type" evidence="1">
    <location>
        <begin position="90"/>
        <end position="152"/>
    </location>
</feature>
<dbReference type="InterPro" id="IPR036388">
    <property type="entry name" value="WH-like_DNA-bd_sf"/>
</dbReference>
<dbReference type="RefSeq" id="WP_005177135.1">
    <property type="nucleotide sequence ID" value="NZ_BANR01000019.1"/>
</dbReference>
<comment type="caution">
    <text evidence="2">The sequence shown here is derived from an EMBL/GenBank/DDBJ whole genome shotgun (WGS) entry which is preliminary data.</text>
</comment>
<evidence type="ECO:0000313" key="2">
    <source>
        <dbReference type="EMBL" id="GAC49998.1"/>
    </source>
</evidence>
<evidence type="ECO:0000313" key="3">
    <source>
        <dbReference type="Proteomes" id="UP000010988"/>
    </source>
</evidence>
<dbReference type="Pfam" id="PF00196">
    <property type="entry name" value="GerE"/>
    <property type="match status" value="1"/>
</dbReference>
<dbReference type="SMART" id="SM00421">
    <property type="entry name" value="HTH_LUXR"/>
    <property type="match status" value="1"/>
</dbReference>
<dbReference type="Gene3D" id="1.10.10.10">
    <property type="entry name" value="Winged helix-like DNA-binding domain superfamily/Winged helix DNA-binding domain"/>
    <property type="match status" value="1"/>
</dbReference>